<gene>
    <name evidence="5" type="ORF">ACFFU4_04845</name>
</gene>
<dbReference type="PANTHER" id="PTHR12128:SF66">
    <property type="entry name" value="4-HYDROXY-2-OXOGLUTARATE ALDOLASE, MITOCHONDRIAL"/>
    <property type="match status" value="1"/>
</dbReference>
<dbReference type="InterPro" id="IPR020624">
    <property type="entry name" value="Schiff_base-form_aldolases_CS"/>
</dbReference>
<dbReference type="PRINTS" id="PR00146">
    <property type="entry name" value="DHPICSNTHASE"/>
</dbReference>
<evidence type="ECO:0000256" key="2">
    <source>
        <dbReference type="ARBA" id="ARBA00023239"/>
    </source>
</evidence>
<dbReference type="InterPro" id="IPR002220">
    <property type="entry name" value="DapA-like"/>
</dbReference>
<evidence type="ECO:0000256" key="1">
    <source>
        <dbReference type="ARBA" id="ARBA00007592"/>
    </source>
</evidence>
<accession>A0ABV5HXD1</accession>
<sequence length="305" mass="33077">MTPLFRFDGIYTPVITPYHEDGTVNRDALGAVIEHLIASGVHGIITGGSTGENYAQTAAERVELARLTHDMIRGRVPLVMGTGAMLTDDSIALAHAAREIGADVILLASPPYAVPTDRENALNALAIDRAANLPVMLYNYPDRTGTMMGEEFLDRVGRSRNFCGIKESSGDINRVHLLARDYPHIQMGCGMDDQALEFFAWGAPFWVCGGSNFLPAEHIALYNACVIEGDFAKGRRIMSAMLPLMRVLEQGGKFIQTIKHGVTMAGIDAGAVRPPLKSLNKDDKRALEQVVRVLKTTIATITAEG</sequence>
<comment type="caution">
    <text evidence="5">The sequence shown here is derived from an EMBL/GenBank/DDBJ whole genome shotgun (WGS) entry which is preliminary data.</text>
</comment>
<dbReference type="SMART" id="SM01130">
    <property type="entry name" value="DHDPS"/>
    <property type="match status" value="1"/>
</dbReference>
<dbReference type="SUPFAM" id="SSF51569">
    <property type="entry name" value="Aldolase"/>
    <property type="match status" value="1"/>
</dbReference>
<dbReference type="Proteomes" id="UP001589670">
    <property type="component" value="Unassembled WGS sequence"/>
</dbReference>
<dbReference type="PROSITE" id="PS00665">
    <property type="entry name" value="DHDPS_1"/>
    <property type="match status" value="1"/>
</dbReference>
<evidence type="ECO:0000313" key="6">
    <source>
        <dbReference type="Proteomes" id="UP001589670"/>
    </source>
</evidence>
<keyword evidence="2 4" id="KW-0456">Lyase</keyword>
<proteinExistence type="inferred from homology"/>
<dbReference type="PANTHER" id="PTHR12128">
    <property type="entry name" value="DIHYDRODIPICOLINATE SYNTHASE"/>
    <property type="match status" value="1"/>
</dbReference>
<evidence type="ECO:0000256" key="3">
    <source>
        <dbReference type="ARBA" id="ARBA00023270"/>
    </source>
</evidence>
<keyword evidence="6" id="KW-1185">Reference proteome</keyword>
<dbReference type="Gene3D" id="3.20.20.70">
    <property type="entry name" value="Aldolase class I"/>
    <property type="match status" value="1"/>
</dbReference>
<protein>
    <submittedName>
        <fullName evidence="5">Dihydrodipicolinate synthase family protein</fullName>
    </submittedName>
</protein>
<organism evidence="5 6">
    <name type="scientific">Roseovarius ramblicola</name>
    <dbReference type="NCBI Taxonomy" id="2022336"/>
    <lineage>
        <taxon>Bacteria</taxon>
        <taxon>Pseudomonadati</taxon>
        <taxon>Pseudomonadota</taxon>
        <taxon>Alphaproteobacteria</taxon>
        <taxon>Rhodobacterales</taxon>
        <taxon>Roseobacteraceae</taxon>
        <taxon>Roseovarius</taxon>
    </lineage>
</organism>
<dbReference type="CDD" id="cd00408">
    <property type="entry name" value="DHDPS-like"/>
    <property type="match status" value="1"/>
</dbReference>
<evidence type="ECO:0000313" key="5">
    <source>
        <dbReference type="EMBL" id="MFB9149076.1"/>
    </source>
</evidence>
<keyword evidence="3" id="KW-0704">Schiff base</keyword>
<comment type="similarity">
    <text evidence="1 4">Belongs to the DapA family.</text>
</comment>
<dbReference type="RefSeq" id="WP_377067609.1">
    <property type="nucleotide sequence ID" value="NZ_JBHMEC010000008.1"/>
</dbReference>
<reference evidence="5 6" key="1">
    <citation type="submission" date="2024-09" db="EMBL/GenBank/DDBJ databases">
        <authorList>
            <person name="Sun Q."/>
            <person name="Mori K."/>
        </authorList>
    </citation>
    <scope>NUCLEOTIDE SEQUENCE [LARGE SCALE GENOMIC DNA]</scope>
    <source>
        <strain evidence="5 6">CECT 9424</strain>
    </source>
</reference>
<dbReference type="PIRSF" id="PIRSF001365">
    <property type="entry name" value="DHDPS"/>
    <property type="match status" value="1"/>
</dbReference>
<name>A0ABV5HXD1_9RHOB</name>
<dbReference type="EMBL" id="JBHMEC010000008">
    <property type="protein sequence ID" value="MFB9149076.1"/>
    <property type="molecule type" value="Genomic_DNA"/>
</dbReference>
<dbReference type="InterPro" id="IPR013785">
    <property type="entry name" value="Aldolase_TIM"/>
</dbReference>
<evidence type="ECO:0000256" key="4">
    <source>
        <dbReference type="PIRNR" id="PIRNR001365"/>
    </source>
</evidence>
<dbReference type="Pfam" id="PF00701">
    <property type="entry name" value="DHDPS"/>
    <property type="match status" value="1"/>
</dbReference>